<dbReference type="InterPro" id="IPR018060">
    <property type="entry name" value="HTH_AraC"/>
</dbReference>
<gene>
    <name evidence="5" type="ORF">J5O05_15695</name>
</gene>
<protein>
    <submittedName>
        <fullName evidence="5">AraC family transcriptional regulator</fullName>
    </submittedName>
</protein>
<evidence type="ECO:0000259" key="4">
    <source>
        <dbReference type="PROSITE" id="PS01124"/>
    </source>
</evidence>
<dbReference type="InterPro" id="IPR009057">
    <property type="entry name" value="Homeodomain-like_sf"/>
</dbReference>
<keyword evidence="3" id="KW-0804">Transcription</keyword>
<evidence type="ECO:0000256" key="3">
    <source>
        <dbReference type="ARBA" id="ARBA00023163"/>
    </source>
</evidence>
<dbReference type="KEGG" id="pxi:J5O05_15695"/>
<dbReference type="PROSITE" id="PS01124">
    <property type="entry name" value="HTH_ARAC_FAMILY_2"/>
    <property type="match status" value="1"/>
</dbReference>
<evidence type="ECO:0000256" key="1">
    <source>
        <dbReference type="ARBA" id="ARBA00023015"/>
    </source>
</evidence>
<dbReference type="PANTHER" id="PTHR46796:SF13">
    <property type="entry name" value="HTH-TYPE TRANSCRIPTIONAL ACTIVATOR RHAS"/>
    <property type="match status" value="1"/>
</dbReference>
<evidence type="ECO:0000313" key="6">
    <source>
        <dbReference type="Proteomes" id="UP000664904"/>
    </source>
</evidence>
<dbReference type="GO" id="GO:0003700">
    <property type="term" value="F:DNA-binding transcription factor activity"/>
    <property type="evidence" value="ECO:0007669"/>
    <property type="project" value="InterPro"/>
</dbReference>
<keyword evidence="6" id="KW-1185">Reference proteome</keyword>
<name>A0A975HMF2_9GAMM</name>
<dbReference type="Gene3D" id="1.10.10.60">
    <property type="entry name" value="Homeodomain-like"/>
    <property type="match status" value="1"/>
</dbReference>
<keyword evidence="2" id="KW-0238">DNA-binding</keyword>
<dbReference type="GO" id="GO:0043565">
    <property type="term" value="F:sequence-specific DNA binding"/>
    <property type="evidence" value="ECO:0007669"/>
    <property type="project" value="InterPro"/>
</dbReference>
<reference evidence="5" key="1">
    <citation type="submission" date="2021-03" db="EMBL/GenBank/DDBJ databases">
        <title>Complete Genome of Pseudoalteromonas xiamenensis STKMTI.2, a new potential marine bacterium producing anti-Vibrio compounds.</title>
        <authorList>
            <person name="Handayani D.P."/>
            <person name="Isnansetyo A."/>
            <person name="Istiqomah I."/>
            <person name="Jumina J."/>
        </authorList>
    </citation>
    <scope>NUCLEOTIDE SEQUENCE</scope>
    <source>
        <strain evidence="5">STKMTI.2</strain>
    </source>
</reference>
<dbReference type="InterPro" id="IPR050204">
    <property type="entry name" value="AraC_XylS_family_regulators"/>
</dbReference>
<keyword evidence="1" id="KW-0805">Transcription regulation</keyword>
<dbReference type="EMBL" id="CP072133">
    <property type="protein sequence ID" value="QTH72927.1"/>
    <property type="molecule type" value="Genomic_DNA"/>
</dbReference>
<dbReference type="SUPFAM" id="SSF46689">
    <property type="entry name" value="Homeodomain-like"/>
    <property type="match status" value="1"/>
</dbReference>
<evidence type="ECO:0000256" key="2">
    <source>
        <dbReference type="ARBA" id="ARBA00023125"/>
    </source>
</evidence>
<sequence>MWAAKVTSQSDVIRKPLHCDAGSGLMFNFSGKVQVGEQILPRGVILLPVSNVTQHITFGADTRLAGVRFHPAIGFGLLGSHVEKHQRLEESEDNQFHLYSLFHSLDKEPSVKGQIALLNKWAKTYLDLSVVLPHSLDNALESIRQGHPVGDLSTVATLSQRQIERLFKLWLGMTPKAYQRLIRVKHVIDYLKHNSGANLADVAVQFGFSDQAHMTREFSAIARTTPGKL</sequence>
<evidence type="ECO:0000313" key="5">
    <source>
        <dbReference type="EMBL" id="QTH72927.1"/>
    </source>
</evidence>
<organism evidence="5 6">
    <name type="scientific">Pseudoalteromonas xiamenensis</name>
    <dbReference type="NCBI Taxonomy" id="882626"/>
    <lineage>
        <taxon>Bacteria</taxon>
        <taxon>Pseudomonadati</taxon>
        <taxon>Pseudomonadota</taxon>
        <taxon>Gammaproteobacteria</taxon>
        <taxon>Alteromonadales</taxon>
        <taxon>Pseudoalteromonadaceae</taxon>
        <taxon>Pseudoalteromonas</taxon>
    </lineage>
</organism>
<dbReference type="Proteomes" id="UP000664904">
    <property type="component" value="Chromosome"/>
</dbReference>
<proteinExistence type="predicted"/>
<dbReference type="AlphaFoldDB" id="A0A975HMF2"/>
<dbReference type="Pfam" id="PF12833">
    <property type="entry name" value="HTH_18"/>
    <property type="match status" value="1"/>
</dbReference>
<accession>A0A975HMF2</accession>
<feature type="domain" description="HTH araC/xylS-type" evidence="4">
    <location>
        <begin position="149"/>
        <end position="229"/>
    </location>
</feature>
<dbReference type="PANTHER" id="PTHR46796">
    <property type="entry name" value="HTH-TYPE TRANSCRIPTIONAL ACTIVATOR RHAS-RELATED"/>
    <property type="match status" value="1"/>
</dbReference>
<dbReference type="SMART" id="SM00342">
    <property type="entry name" value="HTH_ARAC"/>
    <property type="match status" value="1"/>
</dbReference>